<name>A0A2D3VBH1_9PEZI</name>
<dbReference type="GeneID" id="35603127"/>
<gene>
    <name evidence="2" type="ORF">RCC_08026</name>
</gene>
<organism evidence="2 3">
    <name type="scientific">Ramularia collo-cygni</name>
    <dbReference type="NCBI Taxonomy" id="112498"/>
    <lineage>
        <taxon>Eukaryota</taxon>
        <taxon>Fungi</taxon>
        <taxon>Dikarya</taxon>
        <taxon>Ascomycota</taxon>
        <taxon>Pezizomycotina</taxon>
        <taxon>Dothideomycetes</taxon>
        <taxon>Dothideomycetidae</taxon>
        <taxon>Mycosphaerellales</taxon>
        <taxon>Mycosphaerellaceae</taxon>
        <taxon>Ramularia</taxon>
    </lineage>
</organism>
<evidence type="ECO:0000256" key="1">
    <source>
        <dbReference type="SAM" id="MobiDB-lite"/>
    </source>
</evidence>
<evidence type="ECO:0000313" key="2">
    <source>
        <dbReference type="EMBL" id="CZT22157.1"/>
    </source>
</evidence>
<reference evidence="2 3" key="1">
    <citation type="submission" date="2016-03" db="EMBL/GenBank/DDBJ databases">
        <authorList>
            <person name="Ploux O."/>
        </authorList>
    </citation>
    <scope>NUCLEOTIDE SEQUENCE [LARGE SCALE GENOMIC DNA]</scope>
    <source>
        <strain evidence="2 3">URUG2</strain>
    </source>
</reference>
<feature type="compositionally biased region" description="Basic and acidic residues" evidence="1">
    <location>
        <begin position="66"/>
        <end position="80"/>
    </location>
</feature>
<evidence type="ECO:0000313" key="3">
    <source>
        <dbReference type="Proteomes" id="UP000225277"/>
    </source>
</evidence>
<keyword evidence="3" id="KW-1185">Reference proteome</keyword>
<feature type="compositionally biased region" description="Polar residues" evidence="1">
    <location>
        <begin position="150"/>
        <end position="161"/>
    </location>
</feature>
<proteinExistence type="predicted"/>
<dbReference type="RefSeq" id="XP_023629046.1">
    <property type="nucleotide sequence ID" value="XM_023773278.1"/>
</dbReference>
<protein>
    <submittedName>
        <fullName evidence="2">Uncharacterized protein</fullName>
    </submittedName>
</protein>
<dbReference type="Proteomes" id="UP000225277">
    <property type="component" value="Unassembled WGS sequence"/>
</dbReference>
<feature type="compositionally biased region" description="Basic residues" evidence="1">
    <location>
        <begin position="102"/>
        <end position="117"/>
    </location>
</feature>
<dbReference type="AlphaFoldDB" id="A0A2D3VBH1"/>
<sequence>MAKRLRSAAGRLLSSNTRGRTIAGEHLLVVRPPNSRSAANPFPFASASRKDLAGAYLPSSEDDDAIDTRGDGSPEPREVESNASSYADGITDLDNINWSAKSSRRKSRNNKGRKAKKSKEDDCGALTEVEEKEHGANLASGERAACPRSLRSSGLSTGFSA</sequence>
<dbReference type="EMBL" id="FJUY01000013">
    <property type="protein sequence ID" value="CZT22157.1"/>
    <property type="molecule type" value="Genomic_DNA"/>
</dbReference>
<feature type="compositionally biased region" description="Low complexity" evidence="1">
    <location>
        <begin position="35"/>
        <end position="47"/>
    </location>
</feature>
<feature type="region of interest" description="Disordered" evidence="1">
    <location>
        <begin position="1"/>
        <end position="161"/>
    </location>
</feature>
<accession>A0A2D3VBH1</accession>